<dbReference type="EMBL" id="CP091511">
    <property type="protein sequence ID" value="UOO89754.1"/>
    <property type="molecule type" value="Genomic_DNA"/>
</dbReference>
<name>A0ABY4E1T5_9NEIS</name>
<dbReference type="Proteomes" id="UP000832011">
    <property type="component" value="Chromosome"/>
</dbReference>
<proteinExistence type="predicted"/>
<dbReference type="PANTHER" id="PTHR43845">
    <property type="entry name" value="BLR5969 PROTEIN"/>
    <property type="match status" value="1"/>
</dbReference>
<dbReference type="PANTHER" id="PTHR43845:SF1">
    <property type="entry name" value="BLR5969 PROTEIN"/>
    <property type="match status" value="1"/>
</dbReference>
<protein>
    <recommendedName>
        <fullName evidence="3">Phenylacetate-CoA ligase</fullName>
    </recommendedName>
</protein>
<dbReference type="RefSeq" id="WP_147645339.1">
    <property type="nucleotide sequence ID" value="NZ_CABKVG010000007.1"/>
</dbReference>
<sequence>MYTSTQTTKLHHLLSYVREHSPFYRQLYADIADGNRCLQDHPLLPAAAFWQANGIEQNQVMTQALADGITFKSGGSTGNPKYSVFTNQEWHEFTMAFGQGMRRAGLQVGERIGNLFYAGRLYASFLFIGKSIEQAGVGMCYPIAGGDIEEIMHIWQQFKISTLAGVPTTLMSMLGQMTDETRQQLNLQRFLYGGEPMFPDQIALLKAYFPQCQVQSVGIAGVDYGELGWDASREAGIGVHHCFDDSTILEIVDEAGNNINEVGVAGILVITNLHRKLMPIIRYPVGDMGQWVDAPGTAYRRFQVLGRSDSGARIGPMTLYVDDVAQLVSHINRDATLPEISNFQILVQHFEHKDRCCLRFATALPQDMSPQVYRHITDILYQQRPMFLELLKADLIHTPAIEWVSSADLSINPRTGKLLRVIDQRLQST</sequence>
<reference evidence="1 2" key="1">
    <citation type="journal article" date="2022" name="Res Sq">
        <title>Evolution of multicellular longitudinally dividing oral cavity symbionts (Neisseriaceae).</title>
        <authorList>
            <person name="Nyongesa S."/>
            <person name="Weber P."/>
            <person name="Bernet E."/>
            <person name="Pullido F."/>
            <person name="Nieckarz M."/>
            <person name="Delaby M."/>
            <person name="Nieves C."/>
            <person name="Viehboeck T."/>
            <person name="Krause N."/>
            <person name="Rivera-Millot A."/>
            <person name="Nakamura A."/>
            <person name="Vischer N."/>
            <person name="VanNieuwenhze M."/>
            <person name="Brun Y."/>
            <person name="Cava F."/>
            <person name="Bulgheresi S."/>
            <person name="Veyrier F."/>
        </authorList>
    </citation>
    <scope>NUCLEOTIDE SEQUENCE [LARGE SCALE GENOMIC DNA]</scope>
    <source>
        <strain evidence="1 2">SN4</strain>
    </source>
</reference>
<dbReference type="SUPFAM" id="SSF56801">
    <property type="entry name" value="Acetyl-CoA synthetase-like"/>
    <property type="match status" value="1"/>
</dbReference>
<keyword evidence="2" id="KW-1185">Reference proteome</keyword>
<evidence type="ECO:0000313" key="1">
    <source>
        <dbReference type="EMBL" id="UOO89754.1"/>
    </source>
</evidence>
<evidence type="ECO:0000313" key="2">
    <source>
        <dbReference type="Proteomes" id="UP000832011"/>
    </source>
</evidence>
<accession>A0ABY4E1T5</accession>
<dbReference type="InterPro" id="IPR042099">
    <property type="entry name" value="ANL_N_sf"/>
</dbReference>
<evidence type="ECO:0008006" key="3">
    <source>
        <dbReference type="Google" id="ProtNLM"/>
    </source>
</evidence>
<dbReference type="Gene3D" id="3.40.50.12780">
    <property type="entry name" value="N-terminal domain of ligase-like"/>
    <property type="match status" value="1"/>
</dbReference>
<gene>
    <name evidence="1" type="ORF">LVJ82_01825</name>
</gene>
<organism evidence="1 2">
    <name type="scientific">Vitreoscilla massiliensis</name>
    <dbReference type="NCBI Taxonomy" id="1689272"/>
    <lineage>
        <taxon>Bacteria</taxon>
        <taxon>Pseudomonadati</taxon>
        <taxon>Pseudomonadota</taxon>
        <taxon>Betaproteobacteria</taxon>
        <taxon>Neisseriales</taxon>
        <taxon>Neisseriaceae</taxon>
        <taxon>Vitreoscilla</taxon>
    </lineage>
</organism>